<proteinExistence type="predicted"/>
<dbReference type="Proteomes" id="UP000653797">
    <property type="component" value="Unassembled WGS sequence"/>
</dbReference>
<accession>A0A927GC12</accession>
<name>A0A927GC12_9BACT</name>
<reference evidence="1" key="1">
    <citation type="submission" date="2020-09" db="EMBL/GenBank/DDBJ databases">
        <authorList>
            <person name="Kim M.K."/>
        </authorList>
    </citation>
    <scope>NUCLEOTIDE SEQUENCE</scope>
    <source>
        <strain evidence="1">BT704</strain>
    </source>
</reference>
<comment type="caution">
    <text evidence="1">The sequence shown here is derived from an EMBL/GenBank/DDBJ whole genome shotgun (WGS) entry which is preliminary data.</text>
</comment>
<dbReference type="EMBL" id="JACXAA010000001">
    <property type="protein sequence ID" value="MBD2752184.1"/>
    <property type="molecule type" value="Genomic_DNA"/>
</dbReference>
<organism evidence="1 2">
    <name type="scientific">Spirosoma validum</name>
    <dbReference type="NCBI Taxonomy" id="2771355"/>
    <lineage>
        <taxon>Bacteria</taxon>
        <taxon>Pseudomonadati</taxon>
        <taxon>Bacteroidota</taxon>
        <taxon>Cytophagia</taxon>
        <taxon>Cytophagales</taxon>
        <taxon>Cytophagaceae</taxon>
        <taxon>Spirosoma</taxon>
    </lineage>
</organism>
<keyword evidence="2" id="KW-1185">Reference proteome</keyword>
<dbReference type="RefSeq" id="WP_191037795.1">
    <property type="nucleotide sequence ID" value="NZ_JACXAA010000001.1"/>
</dbReference>
<evidence type="ECO:0000313" key="2">
    <source>
        <dbReference type="Proteomes" id="UP000653797"/>
    </source>
</evidence>
<gene>
    <name evidence="1" type="ORF">IC230_04720</name>
</gene>
<dbReference type="PROSITE" id="PS51257">
    <property type="entry name" value="PROKAR_LIPOPROTEIN"/>
    <property type="match status" value="1"/>
</dbReference>
<dbReference type="AlphaFoldDB" id="A0A927GC12"/>
<protein>
    <submittedName>
        <fullName evidence="1">Uncharacterized protein</fullName>
    </submittedName>
</protein>
<evidence type="ECO:0000313" key="1">
    <source>
        <dbReference type="EMBL" id="MBD2752184.1"/>
    </source>
</evidence>
<sequence length="143" mass="15807">MKTLRLSSCIVFLILLVFSCEKRICGCDFPPSPLVGDWTLNTVTYGLTQKTVTAAEAGYSESLFYDGIMNSGTYRQTRNGLPIQSSSYTLSFPNGGSTQGIIYYKQDSTEQSFRLADGKLYLTERTPQGTTLADGSTYAYKKQ</sequence>